<dbReference type="Proteomes" id="UP000887116">
    <property type="component" value="Unassembled WGS sequence"/>
</dbReference>
<reference evidence="1" key="1">
    <citation type="submission" date="2020-07" db="EMBL/GenBank/DDBJ databases">
        <title>Multicomponent nature underlies the extraordinary mechanical properties of spider dragline silk.</title>
        <authorList>
            <person name="Kono N."/>
            <person name="Nakamura H."/>
            <person name="Mori M."/>
            <person name="Yoshida Y."/>
            <person name="Ohtoshi R."/>
            <person name="Malay A.D."/>
            <person name="Moran D.A.P."/>
            <person name="Tomita M."/>
            <person name="Numata K."/>
            <person name="Arakawa K."/>
        </authorList>
    </citation>
    <scope>NUCLEOTIDE SEQUENCE</scope>
</reference>
<comment type="caution">
    <text evidence="1">The sequence shown here is derived from an EMBL/GenBank/DDBJ whole genome shotgun (WGS) entry which is preliminary data.</text>
</comment>
<gene>
    <name evidence="1" type="ORF">TNCT_532571</name>
</gene>
<protein>
    <submittedName>
        <fullName evidence="1">Uncharacterized protein</fullName>
    </submittedName>
</protein>
<accession>A0A8X6KD29</accession>
<sequence>MYPHALVSPSVPEIEPQIARQIRERGGHVHQQLFPFAESEDEILRMIRERWKIFPGTGSNRMIGSRIRSLFHFT</sequence>
<dbReference type="OrthoDB" id="10408547at2759"/>
<proteinExistence type="predicted"/>
<evidence type="ECO:0000313" key="1">
    <source>
        <dbReference type="EMBL" id="GFQ69391.1"/>
    </source>
</evidence>
<dbReference type="AlphaFoldDB" id="A0A8X6KD29"/>
<keyword evidence="2" id="KW-1185">Reference proteome</keyword>
<name>A0A8X6KD29_TRICU</name>
<evidence type="ECO:0000313" key="2">
    <source>
        <dbReference type="Proteomes" id="UP000887116"/>
    </source>
</evidence>
<dbReference type="EMBL" id="BMAO01020727">
    <property type="protein sequence ID" value="GFQ69391.1"/>
    <property type="molecule type" value="Genomic_DNA"/>
</dbReference>
<organism evidence="1 2">
    <name type="scientific">Trichonephila clavata</name>
    <name type="common">Joro spider</name>
    <name type="synonym">Nephila clavata</name>
    <dbReference type="NCBI Taxonomy" id="2740835"/>
    <lineage>
        <taxon>Eukaryota</taxon>
        <taxon>Metazoa</taxon>
        <taxon>Ecdysozoa</taxon>
        <taxon>Arthropoda</taxon>
        <taxon>Chelicerata</taxon>
        <taxon>Arachnida</taxon>
        <taxon>Araneae</taxon>
        <taxon>Araneomorphae</taxon>
        <taxon>Entelegynae</taxon>
        <taxon>Araneoidea</taxon>
        <taxon>Nephilidae</taxon>
        <taxon>Trichonephila</taxon>
    </lineage>
</organism>